<name>A0A5N6MF59_9ASTR</name>
<evidence type="ECO:0000256" key="1">
    <source>
        <dbReference type="SAM" id="MobiDB-lite"/>
    </source>
</evidence>
<accession>A0A5N6MF59</accession>
<dbReference type="EMBL" id="SZYD01000016">
    <property type="protein sequence ID" value="KAD3338378.1"/>
    <property type="molecule type" value="Genomic_DNA"/>
</dbReference>
<reference evidence="2 3" key="1">
    <citation type="submission" date="2019-05" db="EMBL/GenBank/DDBJ databases">
        <title>Mikania micrantha, genome provides insights into the molecular mechanism of rapid growth.</title>
        <authorList>
            <person name="Liu B."/>
        </authorList>
    </citation>
    <scope>NUCLEOTIDE SEQUENCE [LARGE SCALE GENOMIC DNA]</scope>
    <source>
        <strain evidence="2">NLD-2019</strain>
        <tissue evidence="2">Leaf</tissue>
    </source>
</reference>
<dbReference type="PANTHER" id="PTHR34657:SF10">
    <property type="entry name" value="F21M11.6 PROTEIN"/>
    <property type="match status" value="1"/>
</dbReference>
<organism evidence="2 3">
    <name type="scientific">Mikania micrantha</name>
    <name type="common">bitter vine</name>
    <dbReference type="NCBI Taxonomy" id="192012"/>
    <lineage>
        <taxon>Eukaryota</taxon>
        <taxon>Viridiplantae</taxon>
        <taxon>Streptophyta</taxon>
        <taxon>Embryophyta</taxon>
        <taxon>Tracheophyta</taxon>
        <taxon>Spermatophyta</taxon>
        <taxon>Magnoliopsida</taxon>
        <taxon>eudicotyledons</taxon>
        <taxon>Gunneridae</taxon>
        <taxon>Pentapetalae</taxon>
        <taxon>asterids</taxon>
        <taxon>campanulids</taxon>
        <taxon>Asterales</taxon>
        <taxon>Asteraceae</taxon>
        <taxon>Asteroideae</taxon>
        <taxon>Heliantheae alliance</taxon>
        <taxon>Eupatorieae</taxon>
        <taxon>Mikania</taxon>
    </lineage>
</organism>
<dbReference type="Proteomes" id="UP000326396">
    <property type="component" value="Linkage Group LG6"/>
</dbReference>
<sequence length="210" mass="22969">MQATPSHAPRQLTPMASNKTKARDEPFDFLKPSTAPKLAKPIIPRATAPIKAPKPGRAPSDNKLLAGYLAHEFLTHGTLFGQRWDPARAEAFPVSAAAHLADFRKPVKQPVSQKGKPAEPKPGDKRKFESYAQVSGLLMGQVIMNWANSGPEGLEIGQDIELMGLVLVPVGYLPWAGSGPRAYVAKTVCWAEPKHHESNPNPYTHKWTEK</sequence>
<gene>
    <name evidence="2" type="ORF">E3N88_33899</name>
</gene>
<feature type="region of interest" description="Disordered" evidence="1">
    <location>
        <begin position="105"/>
        <end position="127"/>
    </location>
</feature>
<keyword evidence="3" id="KW-1185">Reference proteome</keyword>
<protein>
    <submittedName>
        <fullName evidence="2">Uncharacterized protein</fullName>
    </submittedName>
</protein>
<dbReference type="OrthoDB" id="687843at2759"/>
<comment type="caution">
    <text evidence="2">The sequence shown here is derived from an EMBL/GenBank/DDBJ whole genome shotgun (WGS) entry which is preliminary data.</text>
</comment>
<feature type="region of interest" description="Disordered" evidence="1">
    <location>
        <begin position="1"/>
        <end position="58"/>
    </location>
</feature>
<feature type="compositionally biased region" description="Basic and acidic residues" evidence="1">
    <location>
        <begin position="116"/>
        <end position="127"/>
    </location>
</feature>
<evidence type="ECO:0000313" key="3">
    <source>
        <dbReference type="Proteomes" id="UP000326396"/>
    </source>
</evidence>
<evidence type="ECO:0000313" key="2">
    <source>
        <dbReference type="EMBL" id="KAD3338378.1"/>
    </source>
</evidence>
<dbReference type="PANTHER" id="PTHR34657">
    <property type="entry name" value="EMBRYO SAC DEVELOPMENT ARREST 6"/>
    <property type="match status" value="1"/>
</dbReference>
<dbReference type="AlphaFoldDB" id="A0A5N6MF59"/>
<proteinExistence type="predicted"/>